<comment type="caution">
    <text evidence="2">The sequence shown here is derived from an EMBL/GenBank/DDBJ whole genome shotgun (WGS) entry which is preliminary data.</text>
</comment>
<feature type="region of interest" description="Disordered" evidence="1">
    <location>
        <begin position="1"/>
        <end position="105"/>
    </location>
</feature>
<reference evidence="2" key="1">
    <citation type="submission" date="2020-06" db="EMBL/GenBank/DDBJ databases">
        <authorList>
            <person name="Li T."/>
            <person name="Hu X."/>
            <person name="Zhang T."/>
            <person name="Song X."/>
            <person name="Zhang H."/>
            <person name="Dai N."/>
            <person name="Sheng W."/>
            <person name="Hou X."/>
            <person name="Wei L."/>
        </authorList>
    </citation>
    <scope>NUCLEOTIDE SEQUENCE</scope>
    <source>
        <strain evidence="2">KEN1</strain>
        <tissue evidence="2">Leaf</tissue>
    </source>
</reference>
<reference evidence="2" key="2">
    <citation type="journal article" date="2024" name="Plant">
        <title>Genomic evolution and insights into agronomic trait innovations of Sesamum species.</title>
        <authorList>
            <person name="Miao H."/>
            <person name="Wang L."/>
            <person name="Qu L."/>
            <person name="Liu H."/>
            <person name="Sun Y."/>
            <person name="Le M."/>
            <person name="Wang Q."/>
            <person name="Wei S."/>
            <person name="Zheng Y."/>
            <person name="Lin W."/>
            <person name="Duan Y."/>
            <person name="Cao H."/>
            <person name="Xiong S."/>
            <person name="Wang X."/>
            <person name="Wei L."/>
            <person name="Li C."/>
            <person name="Ma Q."/>
            <person name="Ju M."/>
            <person name="Zhao R."/>
            <person name="Li G."/>
            <person name="Mu C."/>
            <person name="Tian Q."/>
            <person name="Mei H."/>
            <person name="Zhang T."/>
            <person name="Gao T."/>
            <person name="Zhang H."/>
        </authorList>
    </citation>
    <scope>NUCLEOTIDE SEQUENCE</scope>
    <source>
        <strain evidence="2">KEN1</strain>
    </source>
</reference>
<gene>
    <name evidence="2" type="ORF">Slati_1735600</name>
</gene>
<name>A0AAW2WWD8_9LAMI</name>
<feature type="compositionally biased region" description="Polar residues" evidence="1">
    <location>
        <begin position="32"/>
        <end position="45"/>
    </location>
</feature>
<feature type="compositionally biased region" description="Low complexity" evidence="1">
    <location>
        <begin position="16"/>
        <end position="29"/>
    </location>
</feature>
<dbReference type="AlphaFoldDB" id="A0AAW2WWD8"/>
<accession>A0AAW2WWD8</accession>
<sequence length="105" mass="10909">MKTPSNTPNKPKAGEAPAAATTQALQVVPSAPLTSLSGMTTTAMPRSTEPAANTPRIIATQDAPPVELSPTHPRNSSADDYIRHPRATDSPRPCPGDNATRSGCH</sequence>
<evidence type="ECO:0000256" key="1">
    <source>
        <dbReference type="SAM" id="MobiDB-lite"/>
    </source>
</evidence>
<evidence type="ECO:0000313" key="2">
    <source>
        <dbReference type="EMBL" id="KAL0446077.1"/>
    </source>
</evidence>
<dbReference type="EMBL" id="JACGWN010000006">
    <property type="protein sequence ID" value="KAL0446077.1"/>
    <property type="molecule type" value="Genomic_DNA"/>
</dbReference>
<proteinExistence type="predicted"/>
<protein>
    <submittedName>
        <fullName evidence="2">Uncharacterized protein</fullName>
    </submittedName>
</protein>
<feature type="compositionally biased region" description="Basic and acidic residues" evidence="1">
    <location>
        <begin position="80"/>
        <end position="89"/>
    </location>
</feature>
<organism evidence="2">
    <name type="scientific">Sesamum latifolium</name>
    <dbReference type="NCBI Taxonomy" id="2727402"/>
    <lineage>
        <taxon>Eukaryota</taxon>
        <taxon>Viridiplantae</taxon>
        <taxon>Streptophyta</taxon>
        <taxon>Embryophyta</taxon>
        <taxon>Tracheophyta</taxon>
        <taxon>Spermatophyta</taxon>
        <taxon>Magnoliopsida</taxon>
        <taxon>eudicotyledons</taxon>
        <taxon>Gunneridae</taxon>
        <taxon>Pentapetalae</taxon>
        <taxon>asterids</taxon>
        <taxon>lamiids</taxon>
        <taxon>Lamiales</taxon>
        <taxon>Pedaliaceae</taxon>
        <taxon>Sesamum</taxon>
    </lineage>
</organism>